<keyword evidence="2" id="KW-1185">Reference proteome</keyword>
<gene>
    <name evidence="1" type="ORF">GO495_15045</name>
</gene>
<proteinExistence type="predicted"/>
<name>A0A6N8J9E5_9BACT</name>
<evidence type="ECO:0000313" key="1">
    <source>
        <dbReference type="EMBL" id="MVT41905.1"/>
    </source>
</evidence>
<evidence type="ECO:0000313" key="2">
    <source>
        <dbReference type="Proteomes" id="UP000468388"/>
    </source>
</evidence>
<sequence length="49" mass="5704">MIKATLNNGGWRLYVTEKLHKRNLAFNELADYCEVGLYDGWDVEKMNPS</sequence>
<organism evidence="1 2">
    <name type="scientific">Chitinophaga oryziterrae</name>
    <dbReference type="NCBI Taxonomy" id="1031224"/>
    <lineage>
        <taxon>Bacteria</taxon>
        <taxon>Pseudomonadati</taxon>
        <taxon>Bacteroidota</taxon>
        <taxon>Chitinophagia</taxon>
        <taxon>Chitinophagales</taxon>
        <taxon>Chitinophagaceae</taxon>
        <taxon>Chitinophaga</taxon>
    </lineage>
</organism>
<reference evidence="1 2" key="1">
    <citation type="submission" date="2019-12" db="EMBL/GenBank/DDBJ databases">
        <title>The draft genomic sequence of strain Chitinophaga oryziterrae JCM 16595.</title>
        <authorList>
            <person name="Zhang X."/>
        </authorList>
    </citation>
    <scope>NUCLEOTIDE SEQUENCE [LARGE SCALE GENOMIC DNA]</scope>
    <source>
        <strain evidence="1 2">JCM 16595</strain>
    </source>
</reference>
<accession>A0A6N8J9E5</accession>
<dbReference type="EMBL" id="WRXO01000003">
    <property type="protein sequence ID" value="MVT41905.1"/>
    <property type="molecule type" value="Genomic_DNA"/>
</dbReference>
<dbReference type="OrthoDB" id="894113at2"/>
<dbReference type="AlphaFoldDB" id="A0A6N8J9E5"/>
<dbReference type="RefSeq" id="WP_157300523.1">
    <property type="nucleotide sequence ID" value="NZ_BAAAZB010000006.1"/>
</dbReference>
<protein>
    <submittedName>
        <fullName evidence="1">Uncharacterized protein</fullName>
    </submittedName>
</protein>
<dbReference type="Proteomes" id="UP000468388">
    <property type="component" value="Unassembled WGS sequence"/>
</dbReference>
<comment type="caution">
    <text evidence="1">The sequence shown here is derived from an EMBL/GenBank/DDBJ whole genome shotgun (WGS) entry which is preliminary data.</text>
</comment>